<feature type="region of interest" description="Disordered" evidence="8">
    <location>
        <begin position="372"/>
        <end position="473"/>
    </location>
</feature>
<keyword evidence="5 7" id="KW-0486">Methionine biosynthesis</keyword>
<comment type="similarity">
    <text evidence="7">Belongs to the aldolase class II family. MtnB subfamily.</text>
</comment>
<dbReference type="EMBL" id="MCFL01000018">
    <property type="protein sequence ID" value="ORZ36285.1"/>
    <property type="molecule type" value="Genomic_DNA"/>
</dbReference>
<dbReference type="Gene3D" id="3.40.225.10">
    <property type="entry name" value="Class II aldolase/adducin N-terminal domain"/>
    <property type="match status" value="1"/>
</dbReference>
<feature type="compositionally biased region" description="Low complexity" evidence="8">
    <location>
        <begin position="385"/>
        <end position="449"/>
    </location>
</feature>
<feature type="binding site" evidence="7">
    <location>
        <position position="267"/>
    </location>
    <ligand>
        <name>Zn(2+)</name>
        <dbReference type="ChEBI" id="CHEBI:29105"/>
    </ligand>
</feature>
<dbReference type="NCBIfam" id="TIGR03328">
    <property type="entry name" value="salvage_mtnB"/>
    <property type="match status" value="1"/>
</dbReference>
<comment type="catalytic activity">
    <reaction evidence="7">
        <text>5-(methylsulfanyl)-D-ribulose 1-phosphate = 5-methylsulfanyl-2,3-dioxopentyl phosphate + H2O</text>
        <dbReference type="Rhea" id="RHEA:15549"/>
        <dbReference type="ChEBI" id="CHEBI:15377"/>
        <dbReference type="ChEBI" id="CHEBI:58548"/>
        <dbReference type="ChEBI" id="CHEBI:58828"/>
        <dbReference type="EC" id="4.2.1.109"/>
    </reaction>
</comment>
<keyword evidence="3 7" id="KW-0479">Metal-binding</keyword>
<dbReference type="PANTHER" id="PTHR10640">
    <property type="entry name" value="METHYLTHIORIBULOSE-1-PHOSPHATE DEHYDRATASE"/>
    <property type="match status" value="1"/>
</dbReference>
<evidence type="ECO:0000313" key="11">
    <source>
        <dbReference type="Proteomes" id="UP000193411"/>
    </source>
</evidence>
<dbReference type="Proteomes" id="UP000193411">
    <property type="component" value="Unassembled WGS sequence"/>
</dbReference>
<evidence type="ECO:0000259" key="9">
    <source>
        <dbReference type="SMART" id="SM01007"/>
    </source>
</evidence>
<dbReference type="PANTHER" id="PTHR10640:SF7">
    <property type="entry name" value="METHYLTHIORIBULOSE-1-PHOSPHATE DEHYDRATASE"/>
    <property type="match status" value="1"/>
</dbReference>
<gene>
    <name evidence="7" type="primary">MDE1</name>
    <name evidence="10" type="ORF">BCR44DRAFT_1512764</name>
</gene>
<evidence type="ECO:0000313" key="10">
    <source>
        <dbReference type="EMBL" id="ORZ36285.1"/>
    </source>
</evidence>
<comment type="cofactor">
    <cofactor evidence="7">
        <name>Zn(2+)</name>
        <dbReference type="ChEBI" id="CHEBI:29105"/>
    </cofactor>
    <text evidence="7">Binds 1 zinc ion per subunit.</text>
</comment>
<dbReference type="Pfam" id="PF00596">
    <property type="entry name" value="Aldolase_II"/>
    <property type="match status" value="1"/>
</dbReference>
<evidence type="ECO:0000256" key="6">
    <source>
        <dbReference type="ARBA" id="ARBA00023239"/>
    </source>
</evidence>
<keyword evidence="2 7" id="KW-0028">Amino-acid biosynthesis</keyword>
<keyword evidence="6 7" id="KW-0456">Lyase</keyword>
<accession>A0A1Y2HNW2</accession>
<feature type="binding site" evidence="7">
    <location>
        <position position="249"/>
    </location>
    <ligand>
        <name>substrate</name>
    </ligand>
</feature>
<dbReference type="UniPathway" id="UPA00904">
    <property type="reaction ID" value="UER00875"/>
</dbReference>
<dbReference type="AlphaFoldDB" id="A0A1Y2HNW2"/>
<comment type="function">
    <text evidence="7">Catalyzes the dehydration of methylthioribulose-1-phosphate (MTRu-1-P) into 2,3-diketo-5-methylthiopentyl-1-phosphate (DK-MTP-1-P).</text>
</comment>
<dbReference type="InterPro" id="IPR027514">
    <property type="entry name" value="Salvage_MtnB_euk"/>
</dbReference>
<evidence type="ECO:0000256" key="7">
    <source>
        <dbReference type="HAMAP-Rule" id="MF_03116"/>
    </source>
</evidence>
<feature type="region of interest" description="Disordered" evidence="8">
    <location>
        <begin position="144"/>
        <end position="167"/>
    </location>
</feature>
<keyword evidence="4 7" id="KW-0862">Zinc</keyword>
<dbReference type="GO" id="GO:0008270">
    <property type="term" value="F:zinc ion binding"/>
    <property type="evidence" value="ECO:0007669"/>
    <property type="project" value="UniProtKB-UniRule"/>
</dbReference>
<dbReference type="EC" id="4.2.1.109" evidence="7"/>
<proteinExistence type="inferred from homology"/>
<organism evidence="10 11">
    <name type="scientific">Catenaria anguillulae PL171</name>
    <dbReference type="NCBI Taxonomy" id="765915"/>
    <lineage>
        <taxon>Eukaryota</taxon>
        <taxon>Fungi</taxon>
        <taxon>Fungi incertae sedis</taxon>
        <taxon>Blastocladiomycota</taxon>
        <taxon>Blastocladiomycetes</taxon>
        <taxon>Blastocladiales</taxon>
        <taxon>Catenariaceae</taxon>
        <taxon>Catenaria</taxon>
    </lineage>
</organism>
<dbReference type="InterPro" id="IPR017714">
    <property type="entry name" value="MethylthioRu-1-P_deHdtase_MtnB"/>
</dbReference>
<evidence type="ECO:0000256" key="2">
    <source>
        <dbReference type="ARBA" id="ARBA00022605"/>
    </source>
</evidence>
<evidence type="ECO:0000256" key="1">
    <source>
        <dbReference type="ARBA" id="ARBA00022490"/>
    </source>
</evidence>
<dbReference type="InterPro" id="IPR036409">
    <property type="entry name" value="Aldolase_II/adducin_N_sf"/>
</dbReference>
<keyword evidence="11" id="KW-1185">Reference proteome</keyword>
<evidence type="ECO:0000256" key="4">
    <source>
        <dbReference type="ARBA" id="ARBA00022833"/>
    </source>
</evidence>
<evidence type="ECO:0000256" key="8">
    <source>
        <dbReference type="SAM" id="MobiDB-lite"/>
    </source>
</evidence>
<dbReference type="HAMAP" id="MF_03116">
    <property type="entry name" value="Salvage_MtnB_euk"/>
    <property type="match status" value="1"/>
</dbReference>
<feature type="compositionally biased region" description="Low complexity" evidence="8">
    <location>
        <begin position="100"/>
        <end position="117"/>
    </location>
</feature>
<dbReference type="SMART" id="SM01007">
    <property type="entry name" value="Aldolase_II"/>
    <property type="match status" value="1"/>
</dbReference>
<feature type="binding site" evidence="7">
    <location>
        <position position="329"/>
    </location>
    <ligand>
        <name>Zn(2+)</name>
        <dbReference type="ChEBI" id="CHEBI:29105"/>
    </ligand>
</feature>
<feature type="compositionally biased region" description="Polar residues" evidence="8">
    <location>
        <begin position="152"/>
        <end position="162"/>
    </location>
</feature>
<feature type="compositionally biased region" description="Basic residues" evidence="8">
    <location>
        <begin position="78"/>
        <end position="88"/>
    </location>
</feature>
<comment type="caution">
    <text evidence="10">The sequence shown here is derived from an EMBL/GenBank/DDBJ whole genome shotgun (WGS) entry which is preliminary data.</text>
</comment>
<dbReference type="GO" id="GO:0046570">
    <property type="term" value="F:methylthioribulose 1-phosphate dehydratase activity"/>
    <property type="evidence" value="ECO:0007669"/>
    <property type="project" value="UniProtKB-UniRule"/>
</dbReference>
<dbReference type="STRING" id="765915.A0A1Y2HNW2"/>
<feature type="domain" description="Class II aldolase/adducin N-terminal" evidence="9">
    <location>
        <begin position="175"/>
        <end position="356"/>
    </location>
</feature>
<comment type="subcellular location">
    <subcellularLocation>
        <location evidence="7">Cytoplasm</location>
    </subcellularLocation>
</comment>
<keyword evidence="1 7" id="KW-0963">Cytoplasm</keyword>
<dbReference type="GO" id="GO:0019509">
    <property type="term" value="P:L-methionine salvage from methylthioadenosine"/>
    <property type="evidence" value="ECO:0007669"/>
    <property type="project" value="UniProtKB-UniRule"/>
</dbReference>
<dbReference type="SUPFAM" id="SSF53639">
    <property type="entry name" value="AraD/HMP-PK domain-like"/>
    <property type="match status" value="1"/>
</dbReference>
<feature type="binding site" evidence="7">
    <location>
        <position position="269"/>
    </location>
    <ligand>
        <name>Zn(2+)</name>
        <dbReference type="ChEBI" id="CHEBI:29105"/>
    </ligand>
</feature>
<dbReference type="OrthoDB" id="191080at2759"/>
<name>A0A1Y2HNW2_9FUNG</name>
<feature type="active site" description="Proton donor/acceptor" evidence="7">
    <location>
        <position position="291"/>
    </location>
</feature>
<comment type="pathway">
    <text evidence="7">Amino-acid biosynthesis; L-methionine biosynthesis via salvage pathway; L-methionine from S-methyl-5-thio-alpha-D-ribose 1-phosphate: step 2/6.</text>
</comment>
<feature type="region of interest" description="Disordered" evidence="8">
    <location>
        <begin position="36"/>
        <end position="128"/>
    </location>
</feature>
<reference evidence="10 11" key="1">
    <citation type="submission" date="2016-07" db="EMBL/GenBank/DDBJ databases">
        <title>Pervasive Adenine N6-methylation of Active Genes in Fungi.</title>
        <authorList>
            <consortium name="DOE Joint Genome Institute"/>
            <person name="Mondo S.J."/>
            <person name="Dannebaum R.O."/>
            <person name="Kuo R.C."/>
            <person name="Labutti K."/>
            <person name="Haridas S."/>
            <person name="Kuo A."/>
            <person name="Salamov A."/>
            <person name="Ahrendt S.R."/>
            <person name="Lipzen A."/>
            <person name="Sullivan W."/>
            <person name="Andreopoulos W.B."/>
            <person name="Clum A."/>
            <person name="Lindquist E."/>
            <person name="Daum C."/>
            <person name="Ramamoorthy G.K."/>
            <person name="Gryganskyi A."/>
            <person name="Culley D."/>
            <person name="Magnuson J.K."/>
            <person name="James T.Y."/>
            <person name="O'Malley M.A."/>
            <person name="Stajich J.E."/>
            <person name="Spatafora J.W."/>
            <person name="Visel A."/>
            <person name="Grigoriev I.V."/>
        </authorList>
    </citation>
    <scope>NUCLEOTIDE SEQUENCE [LARGE SCALE GENOMIC DNA]</scope>
    <source>
        <strain evidence="10 11">PL171</strain>
    </source>
</reference>
<sequence length="473" mass="49689">MGRRKSKSSASAGTTVAATAIVDAVPEPVLAEVAQETVAATQETSIDAPASVSDSGAPAPVSTEQEASGEASSAPAQAKKKKPRKRRSNVNGSVQLEDGAAPAVAADSKAVSDVAAPTSSADDAMDVDISPDATQSTATLASAAITPPTSTDQSQPASQNDDTYCPQEHSHSAAHLIPELCKQFYTLGWVSGTGGGMSIRQGDQVYIAPSGVQKERLQPEDMFVLDRSTRKVLVHPTGARGASLKQSACTPLFYTAYTMRDAGACIHTHSQAAVMATLMFKGDRFEMTHQEMIKGIKKANTPEEEDLQERMEQALRDFPETNAVLVRRHGVYVWGDSWEKAKCMAECYDYLFELAVKMKLAGLDPAAVPEDEEYDNIGKKSDRVQAPASSPSSSSPSAAKQASAEPTQARTTRATAAAKKRSASAVAASEAPVKTNAKPAAAIAATDSAVQPAAKRVKGKGSENRPAKKQVKA</sequence>
<dbReference type="GO" id="GO:0005737">
    <property type="term" value="C:cytoplasm"/>
    <property type="evidence" value="ECO:0007669"/>
    <property type="project" value="UniProtKB-SubCell"/>
</dbReference>
<dbReference type="InterPro" id="IPR001303">
    <property type="entry name" value="Aldolase_II/adducin_N"/>
</dbReference>
<evidence type="ECO:0000256" key="5">
    <source>
        <dbReference type="ARBA" id="ARBA00023167"/>
    </source>
</evidence>
<evidence type="ECO:0000256" key="3">
    <source>
        <dbReference type="ARBA" id="ARBA00022723"/>
    </source>
</evidence>
<protein>
    <recommendedName>
        <fullName evidence="7">Methylthioribulose-1-phosphate dehydratase</fullName>
        <shortName evidence="7">MTRu-1-P dehydratase</shortName>
        <ecNumber evidence="7">4.2.1.109</ecNumber>
    </recommendedName>
</protein>